<dbReference type="SUPFAM" id="SSF56784">
    <property type="entry name" value="HAD-like"/>
    <property type="match status" value="1"/>
</dbReference>
<evidence type="ECO:0000313" key="1">
    <source>
        <dbReference type="EMBL" id="PKY65698.1"/>
    </source>
</evidence>
<dbReference type="OrthoDB" id="3180855at2"/>
<dbReference type="Gene3D" id="3.30.1240.10">
    <property type="match status" value="1"/>
</dbReference>
<dbReference type="EMBL" id="PKKJ01000017">
    <property type="protein sequence ID" value="PKY65698.1"/>
    <property type="molecule type" value="Genomic_DNA"/>
</dbReference>
<dbReference type="AlphaFoldDB" id="A0A2I1I3J2"/>
<dbReference type="PANTHER" id="PTHR10000">
    <property type="entry name" value="PHOSPHOSERINE PHOSPHATASE"/>
    <property type="match status" value="1"/>
</dbReference>
<evidence type="ECO:0000313" key="2">
    <source>
        <dbReference type="Proteomes" id="UP000234545"/>
    </source>
</evidence>
<dbReference type="InterPro" id="IPR023214">
    <property type="entry name" value="HAD_sf"/>
</dbReference>
<dbReference type="Pfam" id="PF08282">
    <property type="entry name" value="Hydrolase_3"/>
    <property type="match status" value="1"/>
</dbReference>
<keyword evidence="1" id="KW-0378">Hydrolase</keyword>
<organism evidence="1 2">
    <name type="scientific">Schaalia turicensis</name>
    <dbReference type="NCBI Taxonomy" id="131111"/>
    <lineage>
        <taxon>Bacteria</taxon>
        <taxon>Bacillati</taxon>
        <taxon>Actinomycetota</taxon>
        <taxon>Actinomycetes</taxon>
        <taxon>Actinomycetales</taxon>
        <taxon>Actinomycetaceae</taxon>
        <taxon>Schaalia</taxon>
    </lineage>
</organism>
<dbReference type="RefSeq" id="WP_101628682.1">
    <property type="nucleotide sequence ID" value="NZ_PKKJ01000017.1"/>
</dbReference>
<reference evidence="1 2" key="1">
    <citation type="submission" date="2017-12" db="EMBL/GenBank/DDBJ databases">
        <title>Phylogenetic diversity of female urinary microbiome.</title>
        <authorList>
            <person name="Thomas-White K."/>
            <person name="Wolfe A.J."/>
        </authorList>
    </citation>
    <scope>NUCLEOTIDE SEQUENCE [LARGE SCALE GENOMIC DNA]</scope>
    <source>
        <strain evidence="1 2">UMB0250</strain>
    </source>
</reference>
<dbReference type="GO" id="GO:0016791">
    <property type="term" value="F:phosphatase activity"/>
    <property type="evidence" value="ECO:0007669"/>
    <property type="project" value="TreeGrafter"/>
</dbReference>
<sequence length="276" mass="29403">MTSASSSAQLIFLDLDGTLIGKDQTVPESARQACEQAVEGGHTLFMCTGRSIPEIYPYLWDFGFSGCVAGAGSYVRVGQEVLLDERVDPALIEPITDVWRQLDGMWIWQGSDAMHPSEGFMEMFLETAGMKPQDWAPYAESVAPYLGEGLPKSSAKCTAYIPAGNTTYEQVRSLIPDSMDVTPGSVPAGNTLVFEVTPKGISKGTGIQLAARHLGFDIANTIAIGDSMNDLEALKVAGRSVAMGGADPVIVAAATFETATLEEDGLARAFEKLVLI</sequence>
<dbReference type="GO" id="GO:0005829">
    <property type="term" value="C:cytosol"/>
    <property type="evidence" value="ECO:0007669"/>
    <property type="project" value="TreeGrafter"/>
</dbReference>
<dbReference type="Gene3D" id="3.40.50.1000">
    <property type="entry name" value="HAD superfamily/HAD-like"/>
    <property type="match status" value="1"/>
</dbReference>
<protein>
    <submittedName>
        <fullName evidence="1">HAD family hydrolase</fullName>
    </submittedName>
</protein>
<gene>
    <name evidence="1" type="ORF">CYJ25_08305</name>
</gene>
<dbReference type="Proteomes" id="UP000234545">
    <property type="component" value="Unassembled WGS sequence"/>
</dbReference>
<dbReference type="NCBIfam" id="TIGR01484">
    <property type="entry name" value="HAD-SF-IIB"/>
    <property type="match status" value="1"/>
</dbReference>
<name>A0A2I1I3J2_9ACTO</name>
<accession>A0A2I1I3J2</accession>
<dbReference type="PANTHER" id="PTHR10000:SF8">
    <property type="entry name" value="HAD SUPERFAMILY HYDROLASE-LIKE, TYPE 3"/>
    <property type="match status" value="1"/>
</dbReference>
<dbReference type="InterPro" id="IPR036412">
    <property type="entry name" value="HAD-like_sf"/>
</dbReference>
<dbReference type="InterPro" id="IPR006379">
    <property type="entry name" value="HAD-SF_hydro_IIB"/>
</dbReference>
<proteinExistence type="predicted"/>
<dbReference type="PROSITE" id="PS01229">
    <property type="entry name" value="COF_2"/>
    <property type="match status" value="1"/>
</dbReference>
<dbReference type="GO" id="GO:0000287">
    <property type="term" value="F:magnesium ion binding"/>
    <property type="evidence" value="ECO:0007669"/>
    <property type="project" value="TreeGrafter"/>
</dbReference>
<comment type="caution">
    <text evidence="1">The sequence shown here is derived from an EMBL/GenBank/DDBJ whole genome shotgun (WGS) entry which is preliminary data.</text>
</comment>